<reference evidence="6" key="2">
    <citation type="journal article" date="2022" name="Nat. Microbiol.">
        <title>A closed Candidatus Odinarchaeum chromosome exposes Asgard archaeal viruses.</title>
        <authorList>
            <person name="Tamarit D."/>
            <person name="Caceres E.F."/>
            <person name="Krupovic M."/>
            <person name="Nijland R."/>
            <person name="Eme L."/>
            <person name="Robinson N.P."/>
            <person name="Ettema T.J.G."/>
        </authorList>
    </citation>
    <scope>NUCLEOTIDE SEQUENCE</scope>
    <source>
        <strain evidence="6">LCB_4</strain>
    </source>
</reference>
<protein>
    <recommendedName>
        <fullName evidence="3">3-dehydroquinate synthase</fullName>
        <shortName evidence="3">DHQ synthase</shortName>
        <ecNumber evidence="3">1.4.1.24</ecNumber>
    </recommendedName>
    <alternativeName>
        <fullName evidence="3">3-dehydroquinate synthase II</fullName>
    </alternativeName>
</protein>
<dbReference type="KEGG" id="oyw:OdinLCB4_000670"/>
<comment type="function">
    <text evidence="3">Catalyzes the oxidative deamination and cyclization of 2-amino-3,7-dideoxy-D-threo-hept-6-ulosonic acid (ADH) to yield 3-dehydroquinate (DHQ), which is fed into the canonical shikimic pathway of aromatic amino acid biosynthesis.</text>
</comment>
<dbReference type="Proteomes" id="UP000186851">
    <property type="component" value="Chromosome"/>
</dbReference>
<evidence type="ECO:0000259" key="4">
    <source>
        <dbReference type="Pfam" id="PF01959"/>
    </source>
</evidence>
<evidence type="ECO:0000256" key="3">
    <source>
        <dbReference type="HAMAP-Rule" id="MF_01244"/>
    </source>
</evidence>
<dbReference type="InterPro" id="IPR002812">
    <property type="entry name" value="DHQS"/>
</dbReference>
<dbReference type="GO" id="GO:0003856">
    <property type="term" value="F:3-dehydroquinate synthase activity"/>
    <property type="evidence" value="ECO:0007669"/>
    <property type="project" value="InterPro"/>
</dbReference>
<dbReference type="HAMAP" id="MF_01244">
    <property type="entry name" value="Arch_DHQ_synthase"/>
    <property type="match status" value="1"/>
</dbReference>
<proteinExistence type="inferred from homology"/>
<organism evidence="6 7">
    <name type="scientific">Odinarchaeota yellowstonii (strain LCB_4)</name>
    <dbReference type="NCBI Taxonomy" id="1841599"/>
    <lineage>
        <taxon>Archaea</taxon>
        <taxon>Promethearchaeati</taxon>
        <taxon>Candidatus Odinarchaeota</taxon>
        <taxon>Candidatus Odinarchaeia</taxon>
        <taxon>Candidatus Odinarchaeales</taxon>
        <taxon>Candidatus Odinarchaeaceae</taxon>
        <taxon>Candidatus Odinarchaeum</taxon>
    </lineage>
</organism>
<evidence type="ECO:0000256" key="1">
    <source>
        <dbReference type="ARBA" id="ARBA00022605"/>
    </source>
</evidence>
<dbReference type="InterPro" id="IPR030960">
    <property type="entry name" value="DHQS/DOIS_N"/>
</dbReference>
<dbReference type="GO" id="GO:0102042">
    <property type="term" value="F:dehydroquinate synthase activity"/>
    <property type="evidence" value="ECO:0007669"/>
    <property type="project" value="UniProtKB-EC"/>
</dbReference>
<dbReference type="EC" id="1.4.1.24" evidence="3"/>
<comment type="similarity">
    <text evidence="3">Belongs to the archaeal-type DHQ synthase family.</text>
</comment>
<dbReference type="GO" id="GO:0051287">
    <property type="term" value="F:NAD binding"/>
    <property type="evidence" value="ECO:0007669"/>
    <property type="project" value="UniProtKB-UniRule"/>
</dbReference>
<name>A0AAF0IBK5_ODILC</name>
<keyword evidence="1 3" id="KW-0028">Amino-acid biosynthesis</keyword>
<dbReference type="SUPFAM" id="SSF51294">
    <property type="entry name" value="Hedgehog/intein (Hint) domain"/>
    <property type="match status" value="1"/>
</dbReference>
<dbReference type="GO" id="GO:0008652">
    <property type="term" value="P:amino acid biosynthetic process"/>
    <property type="evidence" value="ECO:0007669"/>
    <property type="project" value="UniProtKB-KW"/>
</dbReference>
<dbReference type="InterPro" id="IPR056179">
    <property type="entry name" value="DHQS_C"/>
</dbReference>
<gene>
    <name evidence="3" type="primary">aroB'</name>
    <name evidence="6" type="ORF">OdinLCB4_000670</name>
</gene>
<keyword evidence="3" id="KW-0560">Oxidoreductase</keyword>
<feature type="domain" description="3-dehydroquinate synthase N-terminal" evidence="4">
    <location>
        <begin position="2"/>
        <end position="166"/>
    </location>
</feature>
<accession>A0AAF0IBK5</accession>
<dbReference type="PANTHER" id="PTHR33563">
    <property type="match status" value="1"/>
</dbReference>
<dbReference type="EMBL" id="CP091871">
    <property type="protein sequence ID" value="WEU40480.1"/>
    <property type="molecule type" value="Genomic_DNA"/>
</dbReference>
<dbReference type="AlphaFoldDB" id="A0AAF0IBK5"/>
<keyword evidence="2 3" id="KW-0057">Aromatic amino acid biosynthesis</keyword>
<dbReference type="PANTHER" id="PTHR33563:SF1">
    <property type="entry name" value="3-DEHYDROQUINATE SYNTHASE"/>
    <property type="match status" value="1"/>
</dbReference>
<evidence type="ECO:0000313" key="7">
    <source>
        <dbReference type="Proteomes" id="UP000186851"/>
    </source>
</evidence>
<dbReference type="PIRSF" id="PIRSF006655">
    <property type="entry name" value="DHQ_synth"/>
    <property type="match status" value="1"/>
</dbReference>
<feature type="domain" description="3-dehydroquinate synthase C-terminal" evidence="5">
    <location>
        <begin position="183"/>
        <end position="357"/>
    </location>
</feature>
<keyword evidence="3" id="KW-0520">NAD</keyword>
<evidence type="ECO:0000256" key="2">
    <source>
        <dbReference type="ARBA" id="ARBA00023141"/>
    </source>
</evidence>
<evidence type="ECO:0000313" key="6">
    <source>
        <dbReference type="EMBL" id="WEU40480.1"/>
    </source>
</evidence>
<comment type="catalytic activity">
    <reaction evidence="3">
        <text>2-amino-2,3,7-trideoxy-D-lyxo-hept-6-ulosonate + NAD(+) + H2O = 3-dehydroquinate + NH4(+) + NADH + H(+)</text>
        <dbReference type="Rhea" id="RHEA:25956"/>
        <dbReference type="ChEBI" id="CHEBI:15377"/>
        <dbReference type="ChEBI" id="CHEBI:15378"/>
        <dbReference type="ChEBI" id="CHEBI:28938"/>
        <dbReference type="ChEBI" id="CHEBI:32364"/>
        <dbReference type="ChEBI" id="CHEBI:57540"/>
        <dbReference type="ChEBI" id="CHEBI:57945"/>
        <dbReference type="ChEBI" id="CHEBI:58859"/>
        <dbReference type="EC" id="1.4.1.24"/>
    </reaction>
</comment>
<dbReference type="GO" id="GO:0009073">
    <property type="term" value="P:aromatic amino acid family biosynthetic process"/>
    <property type="evidence" value="ECO:0007669"/>
    <property type="project" value="UniProtKB-UniRule"/>
</dbReference>
<reference evidence="6" key="1">
    <citation type="journal article" date="2017" name="Nature">
        <title>Asgard archaea illuminate the origin of eukaryotic cellular complexity.</title>
        <authorList>
            <person name="Zaremba-Niedzwiedzka K."/>
            <person name="Caceres E.F."/>
            <person name="Saw J.H."/>
            <person name="Backstrom D."/>
            <person name="Juzokaite L."/>
            <person name="Vancaester E."/>
            <person name="Seitz K.W."/>
            <person name="Anantharaman K."/>
            <person name="Starnawski P."/>
            <person name="Kjeldsen K.U."/>
            <person name="Scott M.B."/>
            <person name="Nunoura T."/>
            <person name="Banfield J.F."/>
            <person name="Schramm A."/>
            <person name="Baker B.J."/>
            <person name="Spang A."/>
            <person name="Ettema T.J.G."/>
        </authorList>
    </citation>
    <scope>NUCLEOTIDE SEQUENCE</scope>
    <source>
        <strain evidence="6">LCB_4</strain>
    </source>
</reference>
<evidence type="ECO:0000259" key="5">
    <source>
        <dbReference type="Pfam" id="PF26558"/>
    </source>
</evidence>
<dbReference type="Pfam" id="PF26558">
    <property type="entry name" value="DHQS_2nd"/>
    <property type="match status" value="1"/>
</dbReference>
<sequence length="357" mass="39872">MSKEIWVDLSNQKWSLKKEVLTTALERGVNTVILDEEDIDKARKIGQLKIGVYYATQTTTADFQITEREDTPPSEKIQARRYEIKSSEDVKKITVAKNTTPYFIISAKNWKIIPLENLIAEFQNSKTKLIAEVETIDEAKLFLQTLEKGVDGILLKHPTVEQVIEAGSILKQLVKQIIELTPAKITVIKQLGVGDRVCIDTCSILRKGEGILVGSQSKGLFLVHSESLESEYVASRPFRVNAGPVHSYVLAPNNKTRYLSELKAGDEVLIVNSKGETYPAVIGRVKIEVRPLILIEAEANGETYKIILQNAETIRLVDGKGEPVSITQLKIGDQVLVNIREGARHFGTQIQETIIER</sequence>
<dbReference type="Pfam" id="PF01959">
    <property type="entry name" value="DHQS"/>
    <property type="match status" value="1"/>
</dbReference>
<dbReference type="InterPro" id="IPR036844">
    <property type="entry name" value="Hint_dom_sf"/>
</dbReference>